<accession>A0A2W1JQN9</accession>
<dbReference type="OrthoDB" id="9799157at2"/>
<dbReference type="FunFam" id="1.10.287.130:FF:000002">
    <property type="entry name" value="Two-component osmosensing histidine kinase"/>
    <property type="match status" value="1"/>
</dbReference>
<dbReference type="InterPro" id="IPR022641">
    <property type="entry name" value="CheR_N"/>
</dbReference>
<comment type="subunit">
    <text evidence="10">At low DSF concentrations, interacts with RpfF.</text>
</comment>
<dbReference type="InterPro" id="IPR035965">
    <property type="entry name" value="PAS-like_dom_sf"/>
</dbReference>
<dbReference type="SUPFAM" id="SSF55785">
    <property type="entry name" value="PYP-like sensor domain (PAS domain)"/>
    <property type="match status" value="3"/>
</dbReference>
<dbReference type="InterPro" id="IPR036097">
    <property type="entry name" value="HisK_dim/P_sf"/>
</dbReference>
<dbReference type="PROSITE" id="PS50123">
    <property type="entry name" value="CHER"/>
    <property type="match status" value="1"/>
</dbReference>
<dbReference type="Pfam" id="PF02518">
    <property type="entry name" value="HATPase_c"/>
    <property type="match status" value="1"/>
</dbReference>
<keyword evidence="24" id="KW-1185">Reference proteome</keyword>
<dbReference type="FunFam" id="3.30.565.10:FF:000010">
    <property type="entry name" value="Sensor histidine kinase RcsC"/>
    <property type="match status" value="1"/>
</dbReference>
<dbReference type="CDD" id="cd16434">
    <property type="entry name" value="CheB-CheR_fusion"/>
    <property type="match status" value="1"/>
</dbReference>
<dbReference type="Pfam" id="PF08447">
    <property type="entry name" value="PAS_3"/>
    <property type="match status" value="1"/>
</dbReference>
<dbReference type="InterPro" id="IPR000014">
    <property type="entry name" value="PAS"/>
</dbReference>
<dbReference type="SUPFAM" id="SSF55874">
    <property type="entry name" value="ATPase domain of HSP90 chaperone/DNA topoisomerase II/histidine kinase"/>
    <property type="match status" value="1"/>
</dbReference>
<dbReference type="Pfam" id="PF01339">
    <property type="entry name" value="CheB_methylest"/>
    <property type="match status" value="1"/>
</dbReference>
<evidence type="ECO:0000256" key="1">
    <source>
        <dbReference type="ARBA" id="ARBA00000085"/>
    </source>
</evidence>
<evidence type="ECO:0000256" key="9">
    <source>
        <dbReference type="ARBA" id="ARBA00023012"/>
    </source>
</evidence>
<keyword evidence="4 14" id="KW-0597">Phosphoprotein</keyword>
<protein>
    <recommendedName>
        <fullName evidence="12">Circadian input-output histidine kinase CikA</fullName>
        <ecNumber evidence="3">2.7.13.3</ecNumber>
    </recommendedName>
    <alternativeName>
        <fullName evidence="11">Sensory/regulatory protein RpfC</fullName>
    </alternativeName>
</protein>
<dbReference type="PROSITE" id="PS50113">
    <property type="entry name" value="PAC"/>
    <property type="match status" value="2"/>
</dbReference>
<comment type="catalytic activity">
    <reaction evidence="1">
        <text>ATP + protein L-histidine = ADP + protein N-phospho-L-histidine.</text>
        <dbReference type="EC" id="2.7.13.3"/>
    </reaction>
</comment>
<dbReference type="Gene3D" id="3.40.50.180">
    <property type="entry name" value="Methylesterase CheB, C-terminal domain"/>
    <property type="match status" value="1"/>
</dbReference>
<dbReference type="InterPro" id="IPR013656">
    <property type="entry name" value="PAS_4"/>
</dbReference>
<evidence type="ECO:0000259" key="22">
    <source>
        <dbReference type="PROSITE" id="PS50123"/>
    </source>
</evidence>
<dbReference type="PROSITE" id="PS50122">
    <property type="entry name" value="CHEB"/>
    <property type="match status" value="1"/>
</dbReference>
<dbReference type="InterPro" id="IPR011006">
    <property type="entry name" value="CheY-like_superfamily"/>
</dbReference>
<keyword evidence="8" id="KW-0067">ATP-binding</keyword>
<keyword evidence="6" id="KW-0547">Nucleotide-binding</keyword>
<feature type="domain" description="CheR-type methyltransferase" evidence="22">
    <location>
        <begin position="197"/>
        <end position="471"/>
    </location>
</feature>
<keyword evidence="5 23" id="KW-0808">Transferase</keyword>
<evidence type="ECO:0000313" key="23">
    <source>
        <dbReference type="EMBL" id="PZD71227.1"/>
    </source>
</evidence>
<dbReference type="SUPFAM" id="SSF52738">
    <property type="entry name" value="Methylesterase CheB, C-terminal domain"/>
    <property type="match status" value="1"/>
</dbReference>
<dbReference type="Pfam" id="PF01739">
    <property type="entry name" value="CheR"/>
    <property type="match status" value="1"/>
</dbReference>
<dbReference type="CDD" id="cd16922">
    <property type="entry name" value="HATPase_EvgS-ArcB-TorS-like"/>
    <property type="match status" value="1"/>
</dbReference>
<dbReference type="NCBIfam" id="TIGR00229">
    <property type="entry name" value="sensory_box"/>
    <property type="match status" value="1"/>
</dbReference>
<dbReference type="InterPro" id="IPR003594">
    <property type="entry name" value="HATPase_dom"/>
</dbReference>
<dbReference type="PROSITE" id="PS50110">
    <property type="entry name" value="RESPONSE_REGULATORY"/>
    <property type="match status" value="1"/>
</dbReference>
<dbReference type="CDD" id="cd17546">
    <property type="entry name" value="REC_hyHK_CKI1_RcsC-like"/>
    <property type="match status" value="1"/>
</dbReference>
<evidence type="ECO:0000256" key="10">
    <source>
        <dbReference type="ARBA" id="ARBA00064003"/>
    </source>
</evidence>
<dbReference type="SUPFAM" id="SSF47757">
    <property type="entry name" value="Chemotaxis receptor methyltransferase CheR, N-terminal domain"/>
    <property type="match status" value="1"/>
</dbReference>
<dbReference type="PANTHER" id="PTHR45339">
    <property type="entry name" value="HYBRID SIGNAL TRANSDUCTION HISTIDINE KINASE J"/>
    <property type="match status" value="1"/>
</dbReference>
<dbReference type="SMART" id="SM00387">
    <property type="entry name" value="HATPase_c"/>
    <property type="match status" value="1"/>
</dbReference>
<dbReference type="PROSITE" id="PS50112">
    <property type="entry name" value="PAS"/>
    <property type="match status" value="1"/>
</dbReference>
<dbReference type="GO" id="GO:0005524">
    <property type="term" value="F:ATP binding"/>
    <property type="evidence" value="ECO:0007669"/>
    <property type="project" value="UniProtKB-KW"/>
</dbReference>
<evidence type="ECO:0000256" key="8">
    <source>
        <dbReference type="ARBA" id="ARBA00022840"/>
    </source>
</evidence>
<dbReference type="GO" id="GO:0000155">
    <property type="term" value="F:phosphorelay sensor kinase activity"/>
    <property type="evidence" value="ECO:0007669"/>
    <property type="project" value="InterPro"/>
</dbReference>
<dbReference type="SMART" id="SM00138">
    <property type="entry name" value="MeTrc"/>
    <property type="match status" value="1"/>
</dbReference>
<evidence type="ECO:0000256" key="4">
    <source>
        <dbReference type="ARBA" id="ARBA00022553"/>
    </source>
</evidence>
<dbReference type="Gene3D" id="3.30.565.10">
    <property type="entry name" value="Histidine kinase-like ATPase, C-terminal domain"/>
    <property type="match status" value="1"/>
</dbReference>
<evidence type="ECO:0000259" key="19">
    <source>
        <dbReference type="PROSITE" id="PS50112"/>
    </source>
</evidence>
<dbReference type="InterPro" id="IPR000673">
    <property type="entry name" value="Sig_transdc_resp-reg_Me-estase"/>
</dbReference>
<evidence type="ECO:0000259" key="21">
    <source>
        <dbReference type="PROSITE" id="PS50122"/>
    </source>
</evidence>
<dbReference type="InterPro" id="IPR005467">
    <property type="entry name" value="His_kinase_dom"/>
</dbReference>
<dbReference type="Proteomes" id="UP000248857">
    <property type="component" value="Unassembled WGS sequence"/>
</dbReference>
<dbReference type="CDD" id="cd00082">
    <property type="entry name" value="HisKA"/>
    <property type="match status" value="1"/>
</dbReference>
<dbReference type="InterPro" id="IPR000700">
    <property type="entry name" value="PAS-assoc_C"/>
</dbReference>
<dbReference type="Gene3D" id="2.10.70.100">
    <property type="match status" value="1"/>
</dbReference>
<evidence type="ECO:0000259" key="18">
    <source>
        <dbReference type="PROSITE" id="PS50110"/>
    </source>
</evidence>
<dbReference type="GO" id="GO:0008757">
    <property type="term" value="F:S-adenosylmethionine-dependent methyltransferase activity"/>
    <property type="evidence" value="ECO:0007669"/>
    <property type="project" value="InterPro"/>
</dbReference>
<evidence type="ECO:0000256" key="15">
    <source>
        <dbReference type="SAM" id="Coils"/>
    </source>
</evidence>
<dbReference type="Pfam" id="PF03705">
    <property type="entry name" value="CheR_N"/>
    <property type="match status" value="1"/>
</dbReference>
<evidence type="ECO:0000256" key="5">
    <source>
        <dbReference type="ARBA" id="ARBA00022679"/>
    </source>
</evidence>
<keyword evidence="13" id="KW-0378">Hydrolase</keyword>
<keyword evidence="9" id="KW-0902">Two-component regulatory system</keyword>
<dbReference type="SUPFAM" id="SSF52172">
    <property type="entry name" value="CheY-like"/>
    <property type="match status" value="1"/>
</dbReference>
<evidence type="ECO:0000256" key="16">
    <source>
        <dbReference type="SAM" id="MobiDB-lite"/>
    </source>
</evidence>
<dbReference type="Pfam" id="PF00512">
    <property type="entry name" value="HisKA"/>
    <property type="match status" value="1"/>
</dbReference>
<dbReference type="GO" id="GO:0005737">
    <property type="term" value="C:cytoplasm"/>
    <property type="evidence" value="ECO:0007669"/>
    <property type="project" value="InterPro"/>
</dbReference>
<evidence type="ECO:0000256" key="14">
    <source>
        <dbReference type="PROSITE-ProRule" id="PRU00169"/>
    </source>
</evidence>
<dbReference type="InterPro" id="IPR013655">
    <property type="entry name" value="PAS_fold_3"/>
</dbReference>
<dbReference type="InterPro" id="IPR022642">
    <property type="entry name" value="CheR_C"/>
</dbReference>
<dbReference type="InterPro" id="IPR003661">
    <property type="entry name" value="HisK_dim/P_dom"/>
</dbReference>
<dbReference type="Gene3D" id="3.30.450.20">
    <property type="entry name" value="PAS domain"/>
    <property type="match status" value="3"/>
</dbReference>
<dbReference type="PRINTS" id="PR00996">
    <property type="entry name" value="CHERMTFRASE"/>
</dbReference>
<dbReference type="Gene3D" id="1.10.287.130">
    <property type="match status" value="1"/>
</dbReference>
<keyword evidence="7" id="KW-0418">Kinase</keyword>
<dbReference type="RefSeq" id="WP_110988298.1">
    <property type="nucleotide sequence ID" value="NZ_CAWNWM010000020.1"/>
</dbReference>
<dbReference type="SMART" id="SM00388">
    <property type="entry name" value="HisKA"/>
    <property type="match status" value="1"/>
</dbReference>
<keyword evidence="13" id="KW-0145">Chemotaxis</keyword>
<organism evidence="23 24">
    <name type="scientific">Acaryochloris thomasi RCC1774</name>
    <dbReference type="NCBI Taxonomy" id="1764569"/>
    <lineage>
        <taxon>Bacteria</taxon>
        <taxon>Bacillati</taxon>
        <taxon>Cyanobacteriota</taxon>
        <taxon>Cyanophyceae</taxon>
        <taxon>Acaryochloridales</taxon>
        <taxon>Acaryochloridaceae</taxon>
        <taxon>Acaryochloris</taxon>
        <taxon>Acaryochloris thomasi</taxon>
    </lineage>
</organism>
<feature type="domain" description="CheB-type methylesterase" evidence="21">
    <location>
        <begin position="9"/>
        <end position="190"/>
    </location>
</feature>
<feature type="domain" description="PAC" evidence="20">
    <location>
        <begin position="1042"/>
        <end position="1094"/>
    </location>
</feature>
<proteinExistence type="inferred from homology"/>
<evidence type="ECO:0000256" key="2">
    <source>
        <dbReference type="ARBA" id="ARBA00006402"/>
    </source>
</evidence>
<dbReference type="EMBL" id="PQWO01000020">
    <property type="protein sequence ID" value="PZD71227.1"/>
    <property type="molecule type" value="Genomic_DNA"/>
</dbReference>
<dbReference type="InterPro" id="IPR036890">
    <property type="entry name" value="HATPase_C_sf"/>
</dbReference>
<feature type="active site" evidence="13">
    <location>
        <position position="42"/>
    </location>
</feature>
<evidence type="ECO:0000256" key="7">
    <source>
        <dbReference type="ARBA" id="ARBA00022777"/>
    </source>
</evidence>
<evidence type="ECO:0000256" key="13">
    <source>
        <dbReference type="PROSITE-ProRule" id="PRU00050"/>
    </source>
</evidence>
<sequence length="1505" mass="168890">MNNSKHFFVVGIGASAGGVQALEEFFGHLPDNPNAAFVVVQHLSPNHKSMMTEIVQRQTPMSVQEVEDGIDIEPGHVYMLPARKRLTVEEHQLRLQEQPDSISYPINEFLQSLAQNWGERTIAILLSGTGRDGTEGIQAISRVGGIALVQSPETAQFTSMPTSAIPSGLVDEILSPQDLAQTVFEIVRFSENFPTAAPEEASLIDPEQLQQILDILAEREEIDFSHYKISTLSRRIHHRCALTRCSNLESYTRLLDTAEDEQKLLRQDLLIGATRFFRDAEAWSLLETEILPELISNLQPNQQLRLWVSACATGEEAYSMAILVDEAIEKANKPVQVKIFATDLDTNALEIAARGAYPENIANDISSKRLERYFTKEGDHYQVRRSLREMLIIAPHDLTKNAGFSKMNLVSCRNVLIYMQPQLQQQVLHLLHFALAPQGVLFLGSSENLGDLGEEFAVLQSKWKLFRKRRDMQLSLMPVTRQARISPLQTPRRVKARQQHLDRILEDTFECCFVERQLTCILVNRNNQLLRVFYNAAQLLELPVGEMLLDVTELMPPALKLPLSTALHRARSDREPVLYTGIKLERDGQEQNVSLRVRLSQSNTAADDYLIVVLEVETLAAPTPTALRFDVGAEAAQQITELEYELQQTRENLQVTIEELETTNEEQQATNEELLASNEELQSTNEELQSVNEELYTVNAEYQSKIQELTQLNGDINNLLRSTNIGVVFLDTHLNIRKFTPAATAAINIKPSDVGRPLADITNNLDCANLSDLLQPVIRDGHDFEQELTLITSGDHLLMRVNPYLQDDGSWDGVVLTFVRISELKEFQERLRQTNAILEKLYENCPAGLGLLDHEFRYLRVNQALADINGFTVAEHLGKTMPELIPSFAQRTSDILQQVLETGEAICDVEIRGRTPADPHTERCWCVNFYPVDLIDGNRAIGAVVSEMTERIQAEDSLRRSEAKLMATQRLTQVGSWEVEVTEHFDLDAARAEWSEELFSICGFDPQKTVPCFDEIYACCSTDDQARLKNALKRLLEHGTDCSLDLSFQRPDGEQRFLSMVGRANRDQQGQVAHLYGAVMDITGPKRFELELIRKNQALEDAVAIAQAADSANQAKSQFLANMSHEIRTPLNSVIGFGELLLQTPLNPTQQQLLETLRSNSEKLLMIVNDILDLSKLEASELRLEHREFVLAKTIQTLTETFTPLAKAKNLTLTVNCASDLPRTLIGDDFRLQQILSNLISNAIKFTMTGEVTLAVVPALTESEEAPSNSDVPQIMLQFSVQDTGIGIGESVETQLFQPFVQEDLSTVRRFGGTGLGLTICRRLVQLMGGEIGYESTTDQGSTFWVRVRFDLPSTPSPQDSTTDRPSMPKPISPQPGQSAKILVVEDNLDNRDLVTMMLETLDYPTPDSVANGQQALEKLMKEDYDLVFMDCQMPVMDGYQATQQIRQQEEGGSRRTVIVGLTASAMARDRNQCLEVGMDDYLSKPFLLNDLAVVLERWLTKADS</sequence>
<dbReference type="Pfam" id="PF13596">
    <property type="entry name" value="PAS_10"/>
    <property type="match status" value="1"/>
</dbReference>
<feature type="domain" description="PAS" evidence="19">
    <location>
        <begin position="834"/>
        <end position="903"/>
    </location>
</feature>
<dbReference type="PANTHER" id="PTHR45339:SF1">
    <property type="entry name" value="HYBRID SIGNAL TRANSDUCTION HISTIDINE KINASE J"/>
    <property type="match status" value="1"/>
</dbReference>
<dbReference type="EC" id="2.7.13.3" evidence="3"/>
<keyword evidence="15" id="KW-0175">Coiled coil</keyword>
<dbReference type="Gene3D" id="3.40.50.2300">
    <property type="match status" value="1"/>
</dbReference>
<dbReference type="PROSITE" id="PS50109">
    <property type="entry name" value="HIS_KIN"/>
    <property type="match status" value="1"/>
</dbReference>
<feature type="active site" evidence="13">
    <location>
        <position position="132"/>
    </location>
</feature>
<dbReference type="SMART" id="SM00448">
    <property type="entry name" value="REC"/>
    <property type="match status" value="1"/>
</dbReference>
<evidence type="ECO:0000256" key="12">
    <source>
        <dbReference type="ARBA" id="ARBA00074306"/>
    </source>
</evidence>
<feature type="coiled-coil region" evidence="15">
    <location>
        <begin position="632"/>
        <end position="712"/>
    </location>
</feature>
<dbReference type="GO" id="GO:0008984">
    <property type="term" value="F:protein-glutamate methylesterase activity"/>
    <property type="evidence" value="ECO:0007669"/>
    <property type="project" value="InterPro"/>
</dbReference>
<dbReference type="InterPro" id="IPR000780">
    <property type="entry name" value="CheR_MeTrfase"/>
</dbReference>
<evidence type="ECO:0000256" key="6">
    <source>
        <dbReference type="ARBA" id="ARBA00022741"/>
    </source>
</evidence>
<dbReference type="InterPro" id="IPR029063">
    <property type="entry name" value="SAM-dependent_MTases_sf"/>
</dbReference>
<dbReference type="InterPro" id="IPR035909">
    <property type="entry name" value="CheB_C"/>
</dbReference>
<name>A0A2W1JQN9_9CYAN</name>
<feature type="active site" evidence="13">
    <location>
        <position position="15"/>
    </location>
</feature>
<dbReference type="CDD" id="cd00130">
    <property type="entry name" value="PAS"/>
    <property type="match status" value="2"/>
</dbReference>
<dbReference type="SMART" id="SM00091">
    <property type="entry name" value="PAS"/>
    <property type="match status" value="2"/>
</dbReference>
<comment type="similarity">
    <text evidence="2">In the N-terminal section; belongs to the phytochrome family.</text>
</comment>
<reference evidence="23 24" key="1">
    <citation type="journal article" date="2018" name="Sci. Rep.">
        <title>A novel species of the marine cyanobacterium Acaryochloris with a unique pigment content and lifestyle.</title>
        <authorList>
            <person name="Partensky F."/>
            <person name="Six C."/>
            <person name="Ratin M."/>
            <person name="Garczarek L."/>
            <person name="Vaulot D."/>
            <person name="Probert I."/>
            <person name="Calteau A."/>
            <person name="Gourvil P."/>
            <person name="Marie D."/>
            <person name="Grebert T."/>
            <person name="Bouchier C."/>
            <person name="Le Panse S."/>
            <person name="Gachenot M."/>
            <person name="Rodriguez F."/>
            <person name="Garrido J.L."/>
        </authorList>
    </citation>
    <scope>NUCLEOTIDE SEQUENCE [LARGE SCALE GENOMIC DNA]</scope>
    <source>
        <strain evidence="23 24">RCC1774</strain>
    </source>
</reference>
<feature type="modified residue" description="4-aspartylphosphate" evidence="14">
    <location>
        <position position="1431"/>
    </location>
</feature>
<comment type="caution">
    <text evidence="23">The sequence shown here is derived from an EMBL/GenBank/DDBJ whole genome shotgun (WGS) entry which is preliminary data.</text>
</comment>
<feature type="domain" description="Response regulatory" evidence="18">
    <location>
        <begin position="1381"/>
        <end position="1500"/>
    </location>
</feature>
<gene>
    <name evidence="23" type="primary">rpfC_4</name>
    <name evidence="23" type="ORF">C1752_07503</name>
</gene>
<dbReference type="GO" id="GO:0000156">
    <property type="term" value="F:phosphorelay response regulator activity"/>
    <property type="evidence" value="ECO:0007669"/>
    <property type="project" value="InterPro"/>
</dbReference>
<dbReference type="Pfam" id="PF00072">
    <property type="entry name" value="Response_reg"/>
    <property type="match status" value="1"/>
</dbReference>
<dbReference type="GO" id="GO:0006935">
    <property type="term" value="P:chemotaxis"/>
    <property type="evidence" value="ECO:0007669"/>
    <property type="project" value="UniProtKB-UniRule"/>
</dbReference>
<evidence type="ECO:0000259" key="17">
    <source>
        <dbReference type="PROSITE" id="PS50109"/>
    </source>
</evidence>
<evidence type="ECO:0000256" key="11">
    <source>
        <dbReference type="ARBA" id="ARBA00068150"/>
    </source>
</evidence>
<feature type="domain" description="Histidine kinase" evidence="17">
    <location>
        <begin position="1122"/>
        <end position="1352"/>
    </location>
</feature>
<evidence type="ECO:0000259" key="20">
    <source>
        <dbReference type="PROSITE" id="PS50113"/>
    </source>
</evidence>
<dbReference type="Pfam" id="PF08448">
    <property type="entry name" value="PAS_4"/>
    <property type="match status" value="1"/>
</dbReference>
<feature type="domain" description="PAC" evidence="20">
    <location>
        <begin position="782"/>
        <end position="833"/>
    </location>
</feature>
<dbReference type="Gene3D" id="3.40.50.150">
    <property type="entry name" value="Vaccinia Virus protein VP39"/>
    <property type="match status" value="1"/>
</dbReference>
<dbReference type="SUPFAM" id="SSF53335">
    <property type="entry name" value="S-adenosyl-L-methionine-dependent methyltransferases"/>
    <property type="match status" value="1"/>
</dbReference>
<evidence type="ECO:0000256" key="3">
    <source>
        <dbReference type="ARBA" id="ARBA00012438"/>
    </source>
</evidence>
<feature type="region of interest" description="Disordered" evidence="16">
    <location>
        <begin position="1351"/>
        <end position="1379"/>
    </location>
</feature>
<dbReference type="InterPro" id="IPR001789">
    <property type="entry name" value="Sig_transdc_resp-reg_receiver"/>
</dbReference>
<evidence type="ECO:0000313" key="24">
    <source>
        <dbReference type="Proteomes" id="UP000248857"/>
    </source>
</evidence>
<dbReference type="SUPFAM" id="SSF47384">
    <property type="entry name" value="Homodimeric domain of signal transducing histidine kinase"/>
    <property type="match status" value="1"/>
</dbReference>